<dbReference type="PROSITE" id="PS51450">
    <property type="entry name" value="LRR"/>
    <property type="match status" value="1"/>
</dbReference>
<keyword evidence="2" id="KW-0436">Ligase</keyword>
<dbReference type="GO" id="GO:0016874">
    <property type="term" value="F:ligase activity"/>
    <property type="evidence" value="ECO:0007669"/>
    <property type="project" value="UniProtKB-KW"/>
</dbReference>
<dbReference type="InterPro" id="IPR011990">
    <property type="entry name" value="TPR-like_helical_dom_sf"/>
</dbReference>
<dbReference type="PROSITE" id="PS50181">
    <property type="entry name" value="FBOX"/>
    <property type="match status" value="1"/>
</dbReference>
<dbReference type="Gene3D" id="3.80.10.10">
    <property type="entry name" value="Ribonuclease Inhibitor"/>
    <property type="match status" value="2"/>
</dbReference>
<dbReference type="CDD" id="cd22142">
    <property type="entry name" value="F-box_ScDIA2-like"/>
    <property type="match status" value="1"/>
</dbReference>
<dbReference type="SMART" id="SM00367">
    <property type="entry name" value="LRR_CC"/>
    <property type="match status" value="3"/>
</dbReference>
<evidence type="ECO:0000313" key="2">
    <source>
        <dbReference type="EMBL" id="QID82421.1"/>
    </source>
</evidence>
<dbReference type="GO" id="GO:0031146">
    <property type="term" value="P:SCF-dependent proteasomal ubiquitin-dependent protein catabolic process"/>
    <property type="evidence" value="ECO:0007669"/>
    <property type="project" value="TreeGrafter"/>
</dbReference>
<organism evidence="2 3">
    <name type="scientific">Saccharomyces pastorianus</name>
    <name type="common">Lager yeast</name>
    <name type="synonym">Saccharomyces cerevisiae x Saccharomyces eubayanus</name>
    <dbReference type="NCBI Taxonomy" id="27292"/>
    <lineage>
        <taxon>Eukaryota</taxon>
        <taxon>Fungi</taxon>
        <taxon>Dikarya</taxon>
        <taxon>Ascomycota</taxon>
        <taxon>Saccharomycotina</taxon>
        <taxon>Saccharomycetes</taxon>
        <taxon>Saccharomycetales</taxon>
        <taxon>Saccharomycetaceae</taxon>
        <taxon>Saccharomyces</taxon>
    </lineage>
</organism>
<keyword evidence="3" id="KW-1185">Reference proteome</keyword>
<evidence type="ECO:0000313" key="3">
    <source>
        <dbReference type="Proteomes" id="UP000501346"/>
    </source>
</evidence>
<dbReference type="SMART" id="SM00256">
    <property type="entry name" value="FBOX"/>
    <property type="match status" value="1"/>
</dbReference>
<dbReference type="InterPro" id="IPR001611">
    <property type="entry name" value="Leu-rich_rpt"/>
</dbReference>
<reference evidence="2 3" key="1">
    <citation type="journal article" date="2019" name="BMC Genomics">
        <title>Chromosome level assembly and comparative genome analysis confirm lager-brewing yeasts originated from a single hybridization.</title>
        <authorList>
            <person name="Salazar A.N."/>
            <person name="Gorter de Vries A.R."/>
            <person name="van den Broek M."/>
            <person name="Brouwers N."/>
            <person name="de la Torre Cortes P."/>
            <person name="Kuijpers N.G.A."/>
            <person name="Daran J.G."/>
            <person name="Abeel T."/>
        </authorList>
    </citation>
    <scope>NUCLEOTIDE SEQUENCE [LARGE SCALE GENOMIC DNA]</scope>
    <source>
        <strain evidence="2 3">CBS 1483</strain>
    </source>
</reference>
<dbReference type="Gene3D" id="1.25.40.10">
    <property type="entry name" value="Tetratricopeptide repeat domain"/>
    <property type="match status" value="1"/>
</dbReference>
<dbReference type="SUPFAM" id="SSF81383">
    <property type="entry name" value="F-box domain"/>
    <property type="match status" value="1"/>
</dbReference>
<dbReference type="SUPFAM" id="SSF48452">
    <property type="entry name" value="TPR-like"/>
    <property type="match status" value="1"/>
</dbReference>
<dbReference type="PANTHER" id="PTHR13318:SF95">
    <property type="entry name" value="F-BOX PROTEIN YLR352W"/>
    <property type="match status" value="1"/>
</dbReference>
<dbReference type="EMBL" id="CP048996">
    <property type="protein sequence ID" value="QID82421.1"/>
    <property type="molecule type" value="Genomic_DNA"/>
</dbReference>
<sequence length="746" mass="86712">MSYKFITKNKKYTPMSSPGNSGVAIDSTVLKAIELGTRLFKSGEYLQAKRIFTNALRVCDSYSQEQIMRIRNAYQLDTARPDNKRLYHPRYIKILDNICACYEKLNDLKSCLDVSQRLLKLEPGNIKCYIRCTRTLIKLKDWKRAYKTCSRGLQLCNNDSNHLRQQKQFIKNNMVQKQDGKRSYIDPSEETKIAKKKKNNNFLESLPKKKIKGSTKKTDLVGNLPIEILPIIFQRFTTNELVTLSLVCNKWRDKILYHLDCFQEFNLAPINFKNFVKFMDFLQQNFTRTYRKYILSQVKVSSKITSEELRITQLLFSKMPKCINIERLILSMPTLTTTQIFKLMVRGGTDFFARLLELSLMITYRPDKQHELEILQTCPLLKKIELIFVNSLIPIFDGNNSVGRDGSFNVMARHTNMQIPTADNDEQGIAEEKVIYSELEKITLICDKKKIKNFPLCRALLRGQFPLLQKLTITGVTFPMNNQDIINFQWLLNFPDLKELWIEDNDNCELSKFLQLLKFSNVWKNLEKLTFRENKLYPIINLDEDQPVTNDNEVPSMLFYKENLQNLEKLDLMGTSISGSALTRLCEQEYLDGRKLRSLNIGNCPNIQFPNNHAHAARMILDVNAVLKRLSKLEEINLSHLSSLNDSTMKSFIINVPFLENLKRLDISHNFEITGISIYEFLKKFQMDHDNEAGGQPLAYLNIDGCSQVSHITVNMIRAQNLVTQVDCVYERDVWRKFGINSYSYS</sequence>
<dbReference type="InterPro" id="IPR006553">
    <property type="entry name" value="Leu-rich_rpt_Cys-con_subtyp"/>
</dbReference>
<dbReference type="InterPro" id="IPR032675">
    <property type="entry name" value="LRR_dom_sf"/>
</dbReference>
<dbReference type="AlphaFoldDB" id="A0A6C1E070"/>
<proteinExistence type="predicted"/>
<name>A0A6C1E070_SACPS</name>
<protein>
    <submittedName>
        <fullName evidence="2">DNA-binding SCF ubiquitin ligase subunit dia2</fullName>
    </submittedName>
</protein>
<keyword evidence="2" id="KW-0238">DNA-binding</keyword>
<dbReference type="InterPro" id="IPR001810">
    <property type="entry name" value="F-box_dom"/>
</dbReference>
<gene>
    <name evidence="2" type="primary">DIA2_1</name>
    <name evidence="2" type="ORF">GRS66_004843</name>
</gene>
<dbReference type="SUPFAM" id="SSF52047">
    <property type="entry name" value="RNI-like"/>
    <property type="match status" value="1"/>
</dbReference>
<dbReference type="OrthoDB" id="629492at2759"/>
<accession>A0A6C1E070</accession>
<dbReference type="PANTHER" id="PTHR13318">
    <property type="entry name" value="PARTNER OF PAIRED, ISOFORM B-RELATED"/>
    <property type="match status" value="1"/>
</dbReference>
<dbReference type="Pfam" id="PF00646">
    <property type="entry name" value="F-box"/>
    <property type="match status" value="1"/>
</dbReference>
<dbReference type="GO" id="GO:0019005">
    <property type="term" value="C:SCF ubiquitin ligase complex"/>
    <property type="evidence" value="ECO:0007669"/>
    <property type="project" value="TreeGrafter"/>
</dbReference>
<feature type="domain" description="F-box" evidence="1">
    <location>
        <begin position="218"/>
        <end position="265"/>
    </location>
</feature>
<evidence type="ECO:0000259" key="1">
    <source>
        <dbReference type="PROSITE" id="PS50181"/>
    </source>
</evidence>
<dbReference type="Proteomes" id="UP000501346">
    <property type="component" value="Chromosome ScXV-ScXI"/>
</dbReference>
<dbReference type="GO" id="GO:0003677">
    <property type="term" value="F:DNA binding"/>
    <property type="evidence" value="ECO:0007669"/>
    <property type="project" value="UniProtKB-KW"/>
</dbReference>
<dbReference type="InterPro" id="IPR036047">
    <property type="entry name" value="F-box-like_dom_sf"/>
</dbReference>